<feature type="chain" id="PRO_5039697845" evidence="1">
    <location>
        <begin position="27"/>
        <end position="118"/>
    </location>
</feature>
<evidence type="ECO:0000313" key="2">
    <source>
        <dbReference type="EMBL" id="HJE91842.1"/>
    </source>
</evidence>
<name>A0A921F580_9ACTN</name>
<accession>A0A921F580</accession>
<feature type="signal peptide" evidence="1">
    <location>
        <begin position="1"/>
        <end position="26"/>
    </location>
</feature>
<dbReference type="EMBL" id="DYXM01000241">
    <property type="protein sequence ID" value="HJE91842.1"/>
    <property type="molecule type" value="Genomic_DNA"/>
</dbReference>
<evidence type="ECO:0000256" key="1">
    <source>
        <dbReference type="SAM" id="SignalP"/>
    </source>
</evidence>
<proteinExistence type="predicted"/>
<organism evidence="2 3">
    <name type="scientific">Dietzia timorensis</name>
    <dbReference type="NCBI Taxonomy" id="499555"/>
    <lineage>
        <taxon>Bacteria</taxon>
        <taxon>Bacillati</taxon>
        <taxon>Actinomycetota</taxon>
        <taxon>Actinomycetes</taxon>
        <taxon>Mycobacteriales</taxon>
        <taxon>Dietziaceae</taxon>
        <taxon>Dietzia</taxon>
    </lineage>
</organism>
<dbReference type="RefSeq" id="WP_303914871.1">
    <property type="nucleotide sequence ID" value="NZ_DYXM01000241.1"/>
</dbReference>
<reference evidence="2" key="1">
    <citation type="journal article" date="2021" name="PeerJ">
        <title>Extensive microbial diversity within the chicken gut microbiome revealed by metagenomics and culture.</title>
        <authorList>
            <person name="Gilroy R."/>
            <person name="Ravi A."/>
            <person name="Getino M."/>
            <person name="Pursley I."/>
            <person name="Horton D.L."/>
            <person name="Alikhan N.F."/>
            <person name="Baker D."/>
            <person name="Gharbi K."/>
            <person name="Hall N."/>
            <person name="Watson M."/>
            <person name="Adriaenssens E.M."/>
            <person name="Foster-Nyarko E."/>
            <person name="Jarju S."/>
            <person name="Secka A."/>
            <person name="Antonio M."/>
            <person name="Oren A."/>
            <person name="Chaudhuri R.R."/>
            <person name="La Ragione R."/>
            <person name="Hildebrand F."/>
            <person name="Pallen M.J."/>
        </authorList>
    </citation>
    <scope>NUCLEOTIDE SEQUENCE</scope>
    <source>
        <strain evidence="2">ChiGjej1B1-18357</strain>
    </source>
</reference>
<sequence>MSTRYISKKFIAIAAATAVGTGSFIAAVPAASADVRPGTYTSTTLSAGSVLLAREGHVEGDELVLIGRYKIHPTDTGGYVDFFPGHRVYMNDDGHGGYEGAAFLGPLEIGTFTLTPQG</sequence>
<reference evidence="2" key="2">
    <citation type="submission" date="2021-09" db="EMBL/GenBank/DDBJ databases">
        <authorList>
            <person name="Gilroy R."/>
        </authorList>
    </citation>
    <scope>NUCLEOTIDE SEQUENCE</scope>
    <source>
        <strain evidence="2">ChiGjej1B1-18357</strain>
    </source>
</reference>
<gene>
    <name evidence="2" type="ORF">K8V11_12625</name>
</gene>
<dbReference type="AlphaFoldDB" id="A0A921F580"/>
<protein>
    <submittedName>
        <fullName evidence="2">Uncharacterized protein</fullName>
    </submittedName>
</protein>
<evidence type="ECO:0000313" key="3">
    <source>
        <dbReference type="Proteomes" id="UP000776650"/>
    </source>
</evidence>
<dbReference type="Proteomes" id="UP000776650">
    <property type="component" value="Unassembled WGS sequence"/>
</dbReference>
<comment type="caution">
    <text evidence="2">The sequence shown here is derived from an EMBL/GenBank/DDBJ whole genome shotgun (WGS) entry which is preliminary data.</text>
</comment>
<keyword evidence="1" id="KW-0732">Signal</keyword>